<name>A0A558DTY4_9GAMM</name>
<dbReference type="PANTHER" id="PTHR35849">
    <property type="entry name" value="BLR2341 PROTEIN"/>
    <property type="match status" value="1"/>
</dbReference>
<dbReference type="SUPFAM" id="SSF52091">
    <property type="entry name" value="SpoIIaa-like"/>
    <property type="match status" value="1"/>
</dbReference>
<dbReference type="OrthoDB" id="5297990at2"/>
<dbReference type="InterPro" id="IPR058548">
    <property type="entry name" value="MlaB-like_STAS"/>
</dbReference>
<sequence length="104" mass="10837">MALVTATMSDQGVLLLEGDLVFANVTAVLRDIEKQLPGKEALVIDLAQVGDVDSSGLALLLEVLERGRRLGISLKFRGLSDALLGIARLSNVEGLLPVDGPGSA</sequence>
<protein>
    <submittedName>
        <fullName evidence="2">STAS domain-containing protein</fullName>
    </submittedName>
</protein>
<dbReference type="PROSITE" id="PS50801">
    <property type="entry name" value="STAS"/>
    <property type="match status" value="1"/>
</dbReference>
<reference evidence="2 3" key="1">
    <citation type="submission" date="2019-07" db="EMBL/GenBank/DDBJ databases">
        <title>The pathways for chlorine oxyanion respiration interact through the shared metabolite chlorate.</title>
        <authorList>
            <person name="Barnum T.P."/>
            <person name="Cheng Y."/>
            <person name="Hill K.A."/>
            <person name="Lucas L.N."/>
            <person name="Carlson H.K."/>
            <person name="Coates J.D."/>
        </authorList>
    </citation>
    <scope>NUCLEOTIDE SEQUENCE [LARGE SCALE GENOMIC DNA]</scope>
    <source>
        <strain evidence="2 3">BK-1</strain>
    </source>
</reference>
<gene>
    <name evidence="2" type="ORF">FHP88_06455</name>
</gene>
<comment type="caution">
    <text evidence="2">The sequence shown here is derived from an EMBL/GenBank/DDBJ whole genome shotgun (WGS) entry which is preliminary data.</text>
</comment>
<dbReference type="CDD" id="cd07042">
    <property type="entry name" value="STAS_SulP_like_sulfate_transporter"/>
    <property type="match status" value="1"/>
</dbReference>
<dbReference type="AlphaFoldDB" id="A0A558DTY4"/>
<keyword evidence="3" id="KW-1185">Reference proteome</keyword>
<dbReference type="Pfam" id="PF13466">
    <property type="entry name" value="STAS_2"/>
    <property type="match status" value="1"/>
</dbReference>
<evidence type="ECO:0000313" key="3">
    <source>
        <dbReference type="Proteomes" id="UP000316649"/>
    </source>
</evidence>
<organism evidence="2 3">
    <name type="scientific">Sedimenticola selenatireducens</name>
    <dbReference type="NCBI Taxonomy" id="191960"/>
    <lineage>
        <taxon>Bacteria</taxon>
        <taxon>Pseudomonadati</taxon>
        <taxon>Pseudomonadota</taxon>
        <taxon>Gammaproteobacteria</taxon>
        <taxon>Chromatiales</taxon>
        <taxon>Sedimenticolaceae</taxon>
        <taxon>Sedimenticola</taxon>
    </lineage>
</organism>
<dbReference type="Gene3D" id="3.30.750.24">
    <property type="entry name" value="STAS domain"/>
    <property type="match status" value="1"/>
</dbReference>
<evidence type="ECO:0000259" key="1">
    <source>
        <dbReference type="PROSITE" id="PS50801"/>
    </source>
</evidence>
<feature type="domain" description="STAS" evidence="1">
    <location>
        <begin position="13"/>
        <end position="104"/>
    </location>
</feature>
<dbReference type="EMBL" id="VMNH01000005">
    <property type="protein sequence ID" value="TVO77060.1"/>
    <property type="molecule type" value="Genomic_DNA"/>
</dbReference>
<dbReference type="InterPro" id="IPR002645">
    <property type="entry name" value="STAS_dom"/>
</dbReference>
<dbReference type="InterPro" id="IPR052746">
    <property type="entry name" value="MlaB_ABC_Transporter"/>
</dbReference>
<accession>A0A558DTY4</accession>
<dbReference type="RefSeq" id="WP_144358189.1">
    <property type="nucleotide sequence ID" value="NZ_VMNH01000005.1"/>
</dbReference>
<proteinExistence type="predicted"/>
<dbReference type="PANTHER" id="PTHR35849:SF2">
    <property type="entry name" value="BLR2341 PROTEIN"/>
    <property type="match status" value="1"/>
</dbReference>
<dbReference type="InterPro" id="IPR036513">
    <property type="entry name" value="STAS_dom_sf"/>
</dbReference>
<evidence type="ECO:0000313" key="2">
    <source>
        <dbReference type="EMBL" id="TVO77060.1"/>
    </source>
</evidence>
<dbReference type="Proteomes" id="UP000316649">
    <property type="component" value="Unassembled WGS sequence"/>
</dbReference>